<comment type="cofactor">
    <cofactor evidence="1">
        <name>Mg(2+)</name>
        <dbReference type="ChEBI" id="CHEBI:18420"/>
    </cofactor>
</comment>
<proteinExistence type="predicted"/>
<dbReference type="Pfam" id="PF00293">
    <property type="entry name" value="NUDIX"/>
    <property type="match status" value="1"/>
</dbReference>
<accession>A0A136KKP6</accession>
<keyword evidence="2 4" id="KW-0378">Hydrolase</keyword>
<dbReference type="SUPFAM" id="SSF55811">
    <property type="entry name" value="Nudix"/>
    <property type="match status" value="1"/>
</dbReference>
<dbReference type="PANTHER" id="PTHR43046">
    <property type="entry name" value="GDP-MANNOSE MANNOSYL HYDROLASE"/>
    <property type="match status" value="1"/>
</dbReference>
<protein>
    <submittedName>
        <fullName evidence="4">RNA pyrophosphohydrolase</fullName>
    </submittedName>
</protein>
<dbReference type="Gene3D" id="3.90.79.10">
    <property type="entry name" value="Nucleoside Triphosphate Pyrophosphohydrolase"/>
    <property type="match status" value="1"/>
</dbReference>
<dbReference type="EMBL" id="JYPD01000010">
    <property type="protein sequence ID" value="KXK10002.1"/>
    <property type="molecule type" value="Genomic_DNA"/>
</dbReference>
<feature type="domain" description="Nudix hydrolase" evidence="3">
    <location>
        <begin position="19"/>
        <end position="149"/>
    </location>
</feature>
<dbReference type="InterPro" id="IPR000086">
    <property type="entry name" value="NUDIX_hydrolase_dom"/>
</dbReference>
<dbReference type="CDD" id="cd02883">
    <property type="entry name" value="NUDIX_Hydrolase"/>
    <property type="match status" value="1"/>
</dbReference>
<dbReference type="Proteomes" id="UP000070449">
    <property type="component" value="Unassembled WGS sequence"/>
</dbReference>
<evidence type="ECO:0000259" key="3">
    <source>
        <dbReference type="PROSITE" id="PS51462"/>
    </source>
</evidence>
<dbReference type="InterPro" id="IPR015797">
    <property type="entry name" value="NUDIX_hydrolase-like_dom_sf"/>
</dbReference>
<comment type="caution">
    <text evidence="4">The sequence shown here is derived from an EMBL/GenBank/DDBJ whole genome shotgun (WGS) entry which is preliminary data.</text>
</comment>
<reference evidence="4 5" key="1">
    <citation type="submission" date="2015-02" db="EMBL/GenBank/DDBJ databases">
        <title>Improved understanding of the partial-nitritation anammox process through 23 genomes representing the majority of the microbial community.</title>
        <authorList>
            <person name="Speth D.R."/>
            <person name="In T Zandt M."/>
            <person name="Guerrero Cruz S."/>
            <person name="Jetten M.S."/>
            <person name="Dutilh B.E."/>
        </authorList>
    </citation>
    <scope>NUCLEOTIDE SEQUENCE [LARGE SCALE GENOMIC DNA]</scope>
    <source>
        <strain evidence="4">OLB21</strain>
    </source>
</reference>
<evidence type="ECO:0000256" key="2">
    <source>
        <dbReference type="ARBA" id="ARBA00022801"/>
    </source>
</evidence>
<dbReference type="AlphaFoldDB" id="A0A136KKP6"/>
<sequence length="168" mass="18722">MKLITSISDSADDQLLDAVFRVSVRGIILNKNGDMALMHVKNQGYYKLPGGGLESEESLIEAISREILEETGCKIDEVFILGYVHEVRSRVKLIQTSYCFTGVVSGEIKKTNFTKAEQTDGFELLWVSPAKALELINNSKSNYQEIDFVIRRDTSIIAEAMNGLINSL</sequence>
<dbReference type="PROSITE" id="PS51462">
    <property type="entry name" value="NUDIX"/>
    <property type="match status" value="1"/>
</dbReference>
<dbReference type="InterPro" id="IPR020084">
    <property type="entry name" value="NUDIX_hydrolase_CS"/>
</dbReference>
<dbReference type="PANTHER" id="PTHR43046:SF14">
    <property type="entry name" value="MUTT_NUDIX FAMILY PROTEIN"/>
    <property type="match status" value="1"/>
</dbReference>
<name>A0A136KKP6_9BACT</name>
<evidence type="ECO:0000313" key="5">
    <source>
        <dbReference type="Proteomes" id="UP000070449"/>
    </source>
</evidence>
<organism evidence="4 5">
    <name type="scientific">candidate division WS6 bacterium OLB21</name>
    <dbReference type="NCBI Taxonomy" id="1617427"/>
    <lineage>
        <taxon>Bacteria</taxon>
        <taxon>Candidatus Dojkabacteria</taxon>
    </lineage>
</organism>
<evidence type="ECO:0000256" key="1">
    <source>
        <dbReference type="ARBA" id="ARBA00001946"/>
    </source>
</evidence>
<dbReference type="PROSITE" id="PS00893">
    <property type="entry name" value="NUDIX_BOX"/>
    <property type="match status" value="1"/>
</dbReference>
<evidence type="ECO:0000313" key="4">
    <source>
        <dbReference type="EMBL" id="KXK10002.1"/>
    </source>
</evidence>
<gene>
    <name evidence="4" type="primary">rppH</name>
    <name evidence="4" type="ORF">UZ20_WS6002000083</name>
</gene>
<dbReference type="GO" id="GO:0016787">
    <property type="term" value="F:hydrolase activity"/>
    <property type="evidence" value="ECO:0007669"/>
    <property type="project" value="UniProtKB-KW"/>
</dbReference>
<dbReference type="STRING" id="1617427.UZ20_WS6002000083"/>